<evidence type="ECO:0000313" key="1">
    <source>
        <dbReference type="EMBL" id="NID14249.1"/>
    </source>
</evidence>
<organism evidence="1 2">
    <name type="scientific">Luteibacter yeojuensis</name>
    <dbReference type="NCBI Taxonomy" id="345309"/>
    <lineage>
        <taxon>Bacteria</taxon>
        <taxon>Pseudomonadati</taxon>
        <taxon>Pseudomonadota</taxon>
        <taxon>Gammaproteobacteria</taxon>
        <taxon>Lysobacterales</taxon>
        <taxon>Rhodanobacteraceae</taxon>
        <taxon>Luteibacter</taxon>
    </lineage>
</organism>
<dbReference type="AlphaFoldDB" id="A0A7X5QRY1"/>
<protein>
    <submittedName>
        <fullName evidence="1">Uncharacterized protein</fullName>
    </submittedName>
</protein>
<accession>A0A7X5QRY1</accession>
<name>A0A7X5QRY1_9GAMM</name>
<evidence type="ECO:0000313" key="2">
    <source>
        <dbReference type="Proteomes" id="UP000518878"/>
    </source>
</evidence>
<keyword evidence="2" id="KW-1185">Reference proteome</keyword>
<dbReference type="Proteomes" id="UP000518878">
    <property type="component" value="Unassembled WGS sequence"/>
</dbReference>
<sequence length="88" mass="9662">MGGMCKDSAAQEISLEALGLLQALLHHDYDEAQLRANYMVRCALQHDCLKVADAAEKIEALLARGCPNAMELRIALRFLTTSVDGMRT</sequence>
<gene>
    <name evidence="1" type="ORF">HBF32_02055</name>
</gene>
<reference evidence="1 2" key="1">
    <citation type="journal article" date="2006" name="Int. J. Syst. Evol. Microbiol.">
        <title>Dyella yeojuensis sp. nov., isolated from greenhouse soil in Korea.</title>
        <authorList>
            <person name="Kim B.Y."/>
            <person name="Weon H.Y."/>
            <person name="Lee K.H."/>
            <person name="Seok S.J."/>
            <person name="Kwon S.W."/>
            <person name="Go S.J."/>
            <person name="Stackebrandt E."/>
        </authorList>
    </citation>
    <scope>NUCLEOTIDE SEQUENCE [LARGE SCALE GENOMIC DNA]</scope>
    <source>
        <strain evidence="1 2">DSM 17673</strain>
    </source>
</reference>
<proteinExistence type="predicted"/>
<comment type="caution">
    <text evidence="1">The sequence shown here is derived from an EMBL/GenBank/DDBJ whole genome shotgun (WGS) entry which is preliminary data.</text>
</comment>
<dbReference type="EMBL" id="JAAQTL010000001">
    <property type="protein sequence ID" value="NID14249.1"/>
    <property type="molecule type" value="Genomic_DNA"/>
</dbReference>
<dbReference type="RefSeq" id="WP_166697971.1">
    <property type="nucleotide sequence ID" value="NZ_JAAQTL010000001.1"/>
</dbReference>